<dbReference type="AlphaFoldDB" id="S3CJ42"/>
<dbReference type="eggNOG" id="ENOG502QSAV">
    <property type="taxonomic scope" value="Eukaryota"/>
</dbReference>
<sequence>MLHGKKGFDRIVYAFKNVLQSPVTWLFHDLTMGASGSDILASHFPSAKVCNPMVIENFTCDVPNFRAPTDNIPANDGDFEDYSVDMYEWLALMLLQSPRTFKDDRIDPLLSRCRAPGISVTSSGLVKVTWQGFLSPMWAHKTFVEMLLTLPSDEVARY</sequence>
<dbReference type="STRING" id="1116229.S3CJ42"/>
<dbReference type="GO" id="GO:0030681">
    <property type="term" value="C:multimeric ribonuclease P complex"/>
    <property type="evidence" value="ECO:0007669"/>
    <property type="project" value="TreeGrafter"/>
</dbReference>
<protein>
    <submittedName>
        <fullName evidence="1">Ribonuclease P 40kDa subunit</fullName>
    </submittedName>
</protein>
<dbReference type="Proteomes" id="UP000016922">
    <property type="component" value="Unassembled WGS sequence"/>
</dbReference>
<accession>S3CJ42</accession>
<reference evidence="1 2" key="1">
    <citation type="journal article" date="2013" name="BMC Genomics">
        <title>Genomics-driven discovery of the pneumocandin biosynthetic gene cluster in the fungus Glarea lozoyensis.</title>
        <authorList>
            <person name="Chen L."/>
            <person name="Yue Q."/>
            <person name="Zhang X."/>
            <person name="Xiang M."/>
            <person name="Wang C."/>
            <person name="Li S."/>
            <person name="Che Y."/>
            <person name="Ortiz-Lopez F.J."/>
            <person name="Bills G.F."/>
            <person name="Liu X."/>
            <person name="An Z."/>
        </authorList>
    </citation>
    <scope>NUCLEOTIDE SEQUENCE [LARGE SCALE GENOMIC DNA]</scope>
    <source>
        <strain evidence="2">ATCC 20868 / MF5171</strain>
    </source>
</reference>
<dbReference type="HOGENOM" id="CLU_1669541_0_0_1"/>
<evidence type="ECO:0000313" key="1">
    <source>
        <dbReference type="EMBL" id="EPE25249.1"/>
    </source>
</evidence>
<dbReference type="OrthoDB" id="63112at2759"/>
<dbReference type="GO" id="GO:0001682">
    <property type="term" value="P:tRNA 5'-leader removal"/>
    <property type="evidence" value="ECO:0007669"/>
    <property type="project" value="InterPro"/>
</dbReference>
<dbReference type="GO" id="GO:0000172">
    <property type="term" value="C:ribonuclease MRP complex"/>
    <property type="evidence" value="ECO:0007669"/>
    <property type="project" value="TreeGrafter"/>
</dbReference>
<evidence type="ECO:0000313" key="2">
    <source>
        <dbReference type="Proteomes" id="UP000016922"/>
    </source>
</evidence>
<dbReference type="PANTHER" id="PTHR15396">
    <property type="entry name" value="RIBONUCLEASE P PROTEIN SUBUNIT P40"/>
    <property type="match status" value="1"/>
</dbReference>
<dbReference type="GO" id="GO:0004526">
    <property type="term" value="F:ribonuclease P activity"/>
    <property type="evidence" value="ECO:0007669"/>
    <property type="project" value="TreeGrafter"/>
</dbReference>
<dbReference type="InterPro" id="IPR013893">
    <property type="entry name" value="RNase_P_Rpp40"/>
</dbReference>
<dbReference type="RefSeq" id="XP_008088164.1">
    <property type="nucleotide sequence ID" value="XM_008089973.1"/>
</dbReference>
<dbReference type="Pfam" id="PF08584">
    <property type="entry name" value="Ribonuc_P_40"/>
    <property type="match status" value="1"/>
</dbReference>
<dbReference type="EMBL" id="KE145372">
    <property type="protein sequence ID" value="EPE25249.1"/>
    <property type="molecule type" value="Genomic_DNA"/>
</dbReference>
<name>S3CJ42_GLAL2</name>
<dbReference type="GeneID" id="19470871"/>
<gene>
    <name evidence="1" type="ORF">GLAREA_11830</name>
</gene>
<dbReference type="PANTHER" id="PTHR15396:SF1">
    <property type="entry name" value="RIBONUCLEASE P PROTEIN SUBUNIT P40"/>
    <property type="match status" value="1"/>
</dbReference>
<dbReference type="GO" id="GO:0000171">
    <property type="term" value="F:ribonuclease MRP activity"/>
    <property type="evidence" value="ECO:0007669"/>
    <property type="project" value="TreeGrafter"/>
</dbReference>
<dbReference type="KEGG" id="glz:GLAREA_11830"/>
<dbReference type="GO" id="GO:0000447">
    <property type="term" value="P:endonucleolytic cleavage in ITS1 to separate SSU-rRNA from 5.8S rRNA and LSU-rRNA from tricistronic rRNA transcript (SSU-rRNA, 5.8S rRNA, LSU-rRNA)"/>
    <property type="evidence" value="ECO:0007669"/>
    <property type="project" value="TreeGrafter"/>
</dbReference>
<organism evidence="1 2">
    <name type="scientific">Glarea lozoyensis (strain ATCC 20868 / MF5171)</name>
    <dbReference type="NCBI Taxonomy" id="1116229"/>
    <lineage>
        <taxon>Eukaryota</taxon>
        <taxon>Fungi</taxon>
        <taxon>Dikarya</taxon>
        <taxon>Ascomycota</taxon>
        <taxon>Pezizomycotina</taxon>
        <taxon>Leotiomycetes</taxon>
        <taxon>Helotiales</taxon>
        <taxon>Helotiaceae</taxon>
        <taxon>Glarea</taxon>
    </lineage>
</organism>
<dbReference type="OMA" id="FERILWA"/>
<keyword evidence="2" id="KW-1185">Reference proteome</keyword>
<proteinExistence type="predicted"/>